<reference evidence="2 3" key="1">
    <citation type="submission" date="2021-12" db="EMBL/GenBank/DDBJ databases">
        <title>High titer production of polyol ester of fatty acids by Rhodotorula paludigena BS15 towards product separation-free biomass refinery.</title>
        <authorList>
            <person name="Mano J."/>
            <person name="Ono H."/>
            <person name="Tanaka T."/>
            <person name="Naito K."/>
            <person name="Sushida H."/>
            <person name="Ike M."/>
            <person name="Tokuyasu K."/>
            <person name="Kitaoka M."/>
        </authorList>
    </citation>
    <scope>NUCLEOTIDE SEQUENCE [LARGE SCALE GENOMIC DNA]</scope>
    <source>
        <strain evidence="2 3">BS15</strain>
    </source>
</reference>
<sequence>MSGIFAGGLAIPAGAEWIEPWYEELLGGVAAGQSPYLMIKHTVYLLYHPTTPAHFDKQLWALVGVFILHVRLKGAFYRQSRAKSAVAVIMPILLPLAAWVPPSVFFVRASSDYNASARIGDDISTDMDNWQKDFVPGQGFDIARLALLFGPGAELGSRLIASTKNAKIGYAYCGAMLLVLFAAHLLGTKPALD</sequence>
<feature type="transmembrane region" description="Helical" evidence="1">
    <location>
        <begin position="84"/>
        <end position="107"/>
    </location>
</feature>
<dbReference type="Proteomes" id="UP001342314">
    <property type="component" value="Unassembled WGS sequence"/>
</dbReference>
<evidence type="ECO:0000256" key="1">
    <source>
        <dbReference type="SAM" id="Phobius"/>
    </source>
</evidence>
<evidence type="ECO:0000313" key="3">
    <source>
        <dbReference type="Proteomes" id="UP001342314"/>
    </source>
</evidence>
<comment type="caution">
    <text evidence="2">The sequence shown here is derived from an EMBL/GenBank/DDBJ whole genome shotgun (WGS) entry which is preliminary data.</text>
</comment>
<accession>A0AAV5GGP5</accession>
<keyword evidence="1" id="KW-1133">Transmembrane helix</keyword>
<keyword evidence="1" id="KW-0472">Membrane</keyword>
<name>A0AAV5GGP5_9BASI</name>
<dbReference type="AlphaFoldDB" id="A0AAV5GGP5"/>
<keyword evidence="3" id="KW-1185">Reference proteome</keyword>
<evidence type="ECO:0000313" key="2">
    <source>
        <dbReference type="EMBL" id="GJN89739.1"/>
    </source>
</evidence>
<dbReference type="EMBL" id="BQKY01000005">
    <property type="protein sequence ID" value="GJN89739.1"/>
    <property type="molecule type" value="Genomic_DNA"/>
</dbReference>
<proteinExistence type="predicted"/>
<organism evidence="2 3">
    <name type="scientific">Rhodotorula paludigena</name>
    <dbReference type="NCBI Taxonomy" id="86838"/>
    <lineage>
        <taxon>Eukaryota</taxon>
        <taxon>Fungi</taxon>
        <taxon>Dikarya</taxon>
        <taxon>Basidiomycota</taxon>
        <taxon>Pucciniomycotina</taxon>
        <taxon>Microbotryomycetes</taxon>
        <taxon>Sporidiobolales</taxon>
        <taxon>Sporidiobolaceae</taxon>
        <taxon>Rhodotorula</taxon>
    </lineage>
</organism>
<feature type="transmembrane region" description="Helical" evidence="1">
    <location>
        <begin position="168"/>
        <end position="187"/>
    </location>
</feature>
<protein>
    <submittedName>
        <fullName evidence="2">Uncharacterized protein</fullName>
    </submittedName>
</protein>
<gene>
    <name evidence="2" type="ORF">Rhopal_002728-T1</name>
</gene>
<keyword evidence="1" id="KW-0812">Transmembrane</keyword>